<gene>
    <name evidence="2" type="ORF">OTU49_004715</name>
</gene>
<protein>
    <submittedName>
        <fullName evidence="2">Uncharacterized protein</fullName>
    </submittedName>
</protein>
<feature type="region of interest" description="Disordered" evidence="1">
    <location>
        <begin position="186"/>
        <end position="207"/>
    </location>
</feature>
<sequence>RLQKDKLLTCRGRVGSFSNQTKIRKIAFPEYLNRESHEGTAEAGSGVNDTAQTPNSMQSNADFDDDATPDLHISSLLKSLTCSRTAESVELITSSLDETLDILNDTQDVTVGTQIMPMVIDNGLEVIDSEKSDHIQETVSETMATAGDTMATFESQLASKENTTASVSAPAKDLHNSSTYGEDMVFTSDTSKSHERKSVKQKRKLIVGESKLSRGKRTVCSESL</sequence>
<feature type="region of interest" description="Disordered" evidence="1">
    <location>
        <begin position="162"/>
        <end position="181"/>
    </location>
</feature>
<dbReference type="AlphaFoldDB" id="A0AAW0WX77"/>
<evidence type="ECO:0000313" key="2">
    <source>
        <dbReference type="EMBL" id="KAK8736905.1"/>
    </source>
</evidence>
<comment type="caution">
    <text evidence="2">The sequence shown here is derived from an EMBL/GenBank/DDBJ whole genome shotgun (WGS) entry which is preliminary data.</text>
</comment>
<evidence type="ECO:0000256" key="1">
    <source>
        <dbReference type="SAM" id="MobiDB-lite"/>
    </source>
</evidence>
<evidence type="ECO:0000313" key="3">
    <source>
        <dbReference type="Proteomes" id="UP001445076"/>
    </source>
</evidence>
<name>A0AAW0WX77_CHEQU</name>
<feature type="compositionally biased region" description="Polar residues" evidence="1">
    <location>
        <begin position="47"/>
        <end position="61"/>
    </location>
</feature>
<feature type="non-terminal residue" evidence="2">
    <location>
        <position position="1"/>
    </location>
</feature>
<proteinExistence type="predicted"/>
<accession>A0AAW0WX77</accession>
<keyword evidence="3" id="KW-1185">Reference proteome</keyword>
<reference evidence="2 3" key="1">
    <citation type="journal article" date="2024" name="BMC Genomics">
        <title>Genome assembly of redclaw crayfish (Cherax quadricarinatus) provides insights into its immune adaptation and hypoxia tolerance.</title>
        <authorList>
            <person name="Liu Z."/>
            <person name="Zheng J."/>
            <person name="Li H."/>
            <person name="Fang K."/>
            <person name="Wang S."/>
            <person name="He J."/>
            <person name="Zhou D."/>
            <person name="Weng S."/>
            <person name="Chi M."/>
            <person name="Gu Z."/>
            <person name="He J."/>
            <person name="Li F."/>
            <person name="Wang M."/>
        </authorList>
    </citation>
    <scope>NUCLEOTIDE SEQUENCE [LARGE SCALE GENOMIC DNA]</scope>
    <source>
        <strain evidence="2">ZL_2023a</strain>
    </source>
</reference>
<feature type="region of interest" description="Disordered" evidence="1">
    <location>
        <begin position="36"/>
        <end position="66"/>
    </location>
</feature>
<dbReference type="Proteomes" id="UP001445076">
    <property type="component" value="Unassembled WGS sequence"/>
</dbReference>
<feature type="non-terminal residue" evidence="2">
    <location>
        <position position="224"/>
    </location>
</feature>
<organism evidence="2 3">
    <name type="scientific">Cherax quadricarinatus</name>
    <name type="common">Australian red claw crayfish</name>
    <dbReference type="NCBI Taxonomy" id="27406"/>
    <lineage>
        <taxon>Eukaryota</taxon>
        <taxon>Metazoa</taxon>
        <taxon>Ecdysozoa</taxon>
        <taxon>Arthropoda</taxon>
        <taxon>Crustacea</taxon>
        <taxon>Multicrustacea</taxon>
        <taxon>Malacostraca</taxon>
        <taxon>Eumalacostraca</taxon>
        <taxon>Eucarida</taxon>
        <taxon>Decapoda</taxon>
        <taxon>Pleocyemata</taxon>
        <taxon>Astacidea</taxon>
        <taxon>Parastacoidea</taxon>
        <taxon>Parastacidae</taxon>
        <taxon>Cherax</taxon>
    </lineage>
</organism>
<dbReference type="EMBL" id="JARKIK010000043">
    <property type="protein sequence ID" value="KAK8736905.1"/>
    <property type="molecule type" value="Genomic_DNA"/>
</dbReference>